<sequence>MPVTLAERIKELKQIEAQFPGRLRQIAQDATLRAVEKAAEETPPTADSLRGTNTRTGEMKQHWATDSTTRPAKTGDAYTTVLANDKEYASFVDQGHRMDQHFVPGLVLNEESGMLEYNPDGSGGIVVGTKTKYVRGLFMVDKAKEEYKKVVKSELKKVRELLE</sequence>
<dbReference type="EMBL" id="BK015871">
    <property type="protein sequence ID" value="DAD70883.1"/>
    <property type="molecule type" value="Genomic_DNA"/>
</dbReference>
<reference evidence="1" key="1">
    <citation type="journal article" date="2021" name="Proc. Natl. Acad. Sci. U.S.A.">
        <title>A Catalog of Tens of Thousands of Viruses from Human Metagenomes Reveals Hidden Associations with Chronic Diseases.</title>
        <authorList>
            <person name="Tisza M.J."/>
            <person name="Buck C.B."/>
        </authorList>
    </citation>
    <scope>NUCLEOTIDE SEQUENCE</scope>
    <source>
        <strain evidence="1">Ctvok7</strain>
    </source>
</reference>
<name>A0A8S5LLY1_9CAUD</name>
<proteinExistence type="predicted"/>
<accession>A0A8S5LLY1</accession>
<evidence type="ECO:0000313" key="1">
    <source>
        <dbReference type="EMBL" id="DAD70883.1"/>
    </source>
</evidence>
<organism evidence="1">
    <name type="scientific">Siphoviridae sp. ctvok7</name>
    <dbReference type="NCBI Taxonomy" id="2827596"/>
    <lineage>
        <taxon>Viruses</taxon>
        <taxon>Duplodnaviria</taxon>
        <taxon>Heunggongvirae</taxon>
        <taxon>Uroviricota</taxon>
        <taxon>Caudoviricetes</taxon>
    </lineage>
</organism>
<protein>
    <submittedName>
        <fullName evidence="1">Putative tail-component</fullName>
    </submittedName>
</protein>